<protein>
    <recommendedName>
        <fullName evidence="4">Flagella basal body P-ring formation protein FlgA</fullName>
    </recommendedName>
</protein>
<dbReference type="EMBL" id="JBHUFA010000002">
    <property type="protein sequence ID" value="MFD1695814.1"/>
    <property type="molecule type" value="Genomic_DNA"/>
</dbReference>
<name>A0ABW4JUK2_9HYPH</name>
<dbReference type="PANTHER" id="PTHR36307:SF1">
    <property type="entry name" value="FLAGELLA BASAL BODY P-RING FORMATION PROTEIN FLGA"/>
    <property type="match status" value="1"/>
</dbReference>
<feature type="domain" description="SAF" evidence="5">
    <location>
        <begin position="31"/>
        <end position="94"/>
    </location>
</feature>
<dbReference type="InterPro" id="IPR013974">
    <property type="entry name" value="SAF"/>
</dbReference>
<dbReference type="SMART" id="SM00858">
    <property type="entry name" value="SAF"/>
    <property type="match status" value="1"/>
</dbReference>
<dbReference type="Proteomes" id="UP001597327">
    <property type="component" value="Unassembled WGS sequence"/>
</dbReference>
<evidence type="ECO:0000256" key="3">
    <source>
        <dbReference type="ARBA" id="ARBA00022764"/>
    </source>
</evidence>
<dbReference type="Pfam" id="PF13144">
    <property type="entry name" value="ChapFlgA"/>
    <property type="match status" value="1"/>
</dbReference>
<sequence>MTRLTRRLALGAALVLAGAGLAQAAGSNAGVKLPVPRAVIQPGSTLTDLDLIERSFSLRTARQFAVAPHRSQVVGMVARRTLLPGQPIPLSAVEPLQLVRRGEMGRLVFREQGLFILMQVEVLESGGIGEMVRVRNVDSGVVVSGKVRSDGAIEVEN</sequence>
<keyword evidence="7" id="KW-1185">Reference proteome</keyword>
<keyword evidence="3 4" id="KW-0574">Periplasm</keyword>
<comment type="similarity">
    <text evidence="4">Belongs to the FlgA family.</text>
</comment>
<comment type="function">
    <text evidence="4">Involved in the assembly process of the P-ring formation. It may associate with FlgF on the rod constituting a structure essential for the P-ring assembly or may act as a modulator protein for the P-ring assembly.</text>
</comment>
<evidence type="ECO:0000259" key="5">
    <source>
        <dbReference type="SMART" id="SM00858"/>
    </source>
</evidence>
<proteinExistence type="inferred from homology"/>
<evidence type="ECO:0000313" key="7">
    <source>
        <dbReference type="Proteomes" id="UP001597327"/>
    </source>
</evidence>
<comment type="subcellular location">
    <subcellularLocation>
        <location evidence="1 4">Periplasm</location>
    </subcellularLocation>
</comment>
<organism evidence="6 7">
    <name type="scientific">Roseibium aestuarii</name>
    <dbReference type="NCBI Taxonomy" id="2600299"/>
    <lineage>
        <taxon>Bacteria</taxon>
        <taxon>Pseudomonadati</taxon>
        <taxon>Pseudomonadota</taxon>
        <taxon>Alphaproteobacteria</taxon>
        <taxon>Hyphomicrobiales</taxon>
        <taxon>Stappiaceae</taxon>
        <taxon>Roseibium</taxon>
    </lineage>
</organism>
<dbReference type="Gene3D" id="2.30.30.760">
    <property type="match status" value="1"/>
</dbReference>
<dbReference type="InterPro" id="IPR039246">
    <property type="entry name" value="Flagellar_FlgA"/>
</dbReference>
<accession>A0ABW4JUK2</accession>
<dbReference type="CDD" id="cd11614">
    <property type="entry name" value="SAF_CpaB_FlgA_like"/>
    <property type="match status" value="1"/>
</dbReference>
<feature type="chain" id="PRO_5044959053" description="Flagella basal body P-ring formation protein FlgA" evidence="4">
    <location>
        <begin position="25"/>
        <end position="157"/>
    </location>
</feature>
<feature type="signal peptide" evidence="4">
    <location>
        <begin position="1"/>
        <end position="24"/>
    </location>
</feature>
<keyword evidence="6" id="KW-0969">Cilium</keyword>
<evidence type="ECO:0000256" key="4">
    <source>
        <dbReference type="RuleBase" id="RU362063"/>
    </source>
</evidence>
<keyword evidence="4" id="KW-1005">Bacterial flagellum biogenesis</keyword>
<reference evidence="7" key="1">
    <citation type="journal article" date="2019" name="Int. J. Syst. Evol. Microbiol.">
        <title>The Global Catalogue of Microorganisms (GCM) 10K type strain sequencing project: providing services to taxonomists for standard genome sequencing and annotation.</title>
        <authorList>
            <consortium name="The Broad Institute Genomics Platform"/>
            <consortium name="The Broad Institute Genome Sequencing Center for Infectious Disease"/>
            <person name="Wu L."/>
            <person name="Ma J."/>
        </authorList>
    </citation>
    <scope>NUCLEOTIDE SEQUENCE [LARGE SCALE GENOMIC DNA]</scope>
    <source>
        <strain evidence="7">JCM 3369</strain>
    </source>
</reference>
<evidence type="ECO:0000313" key="6">
    <source>
        <dbReference type="EMBL" id="MFD1695814.1"/>
    </source>
</evidence>
<keyword evidence="2 4" id="KW-0732">Signal</keyword>
<keyword evidence="6" id="KW-0282">Flagellum</keyword>
<dbReference type="RefSeq" id="WP_149893784.1">
    <property type="nucleotide sequence ID" value="NZ_JBHUFA010000002.1"/>
</dbReference>
<dbReference type="InterPro" id="IPR017585">
    <property type="entry name" value="SAF_FlgA"/>
</dbReference>
<evidence type="ECO:0000256" key="1">
    <source>
        <dbReference type="ARBA" id="ARBA00004418"/>
    </source>
</evidence>
<dbReference type="NCBIfam" id="TIGR03170">
    <property type="entry name" value="flgA_cterm"/>
    <property type="match status" value="1"/>
</dbReference>
<comment type="caution">
    <text evidence="6">The sequence shown here is derived from an EMBL/GenBank/DDBJ whole genome shotgun (WGS) entry which is preliminary data.</text>
</comment>
<dbReference type="PANTHER" id="PTHR36307">
    <property type="entry name" value="FLAGELLA BASAL BODY P-RING FORMATION PROTEIN FLGA"/>
    <property type="match status" value="1"/>
</dbReference>
<evidence type="ECO:0000256" key="2">
    <source>
        <dbReference type="ARBA" id="ARBA00022729"/>
    </source>
</evidence>
<keyword evidence="6" id="KW-0966">Cell projection</keyword>
<gene>
    <name evidence="6" type="primary">flgA</name>
    <name evidence="6" type="ORF">ACFSC7_09840</name>
</gene>